<reference evidence="1 2" key="1">
    <citation type="submission" date="2023-03" db="EMBL/GenBank/DDBJ databases">
        <title>Bacillus Genome Sequencing.</title>
        <authorList>
            <person name="Dunlap C."/>
        </authorList>
    </citation>
    <scope>NUCLEOTIDE SEQUENCE [LARGE SCALE GENOMIC DNA]</scope>
    <source>
        <strain evidence="1 2">B-615</strain>
    </source>
</reference>
<protein>
    <submittedName>
        <fullName evidence="1">Uncharacterized protein</fullName>
    </submittedName>
</protein>
<evidence type="ECO:0000313" key="1">
    <source>
        <dbReference type="EMBL" id="MED1568096.1"/>
    </source>
</evidence>
<proteinExistence type="predicted"/>
<evidence type="ECO:0000313" key="2">
    <source>
        <dbReference type="Proteomes" id="UP001309448"/>
    </source>
</evidence>
<accession>A0ABU6N3L7</accession>
<dbReference type="RefSeq" id="WP_327921015.1">
    <property type="nucleotide sequence ID" value="NZ_JARMDB010000013.1"/>
</dbReference>
<dbReference type="EMBL" id="JARMDB010000013">
    <property type="protein sequence ID" value="MED1568096.1"/>
    <property type="molecule type" value="Genomic_DNA"/>
</dbReference>
<name>A0ABU6N3L7_9BACI</name>
<organism evidence="1 2">
    <name type="scientific">Bacillus paramycoides</name>
    <dbReference type="NCBI Taxonomy" id="2026194"/>
    <lineage>
        <taxon>Bacteria</taxon>
        <taxon>Bacillati</taxon>
        <taxon>Bacillota</taxon>
        <taxon>Bacilli</taxon>
        <taxon>Bacillales</taxon>
        <taxon>Bacillaceae</taxon>
        <taxon>Bacillus</taxon>
        <taxon>Bacillus cereus group</taxon>
    </lineage>
</organism>
<comment type="caution">
    <text evidence="1">The sequence shown here is derived from an EMBL/GenBank/DDBJ whole genome shotgun (WGS) entry which is preliminary data.</text>
</comment>
<keyword evidence="2" id="KW-1185">Reference proteome</keyword>
<gene>
    <name evidence="1" type="ORF">P4U88_19655</name>
</gene>
<dbReference type="Proteomes" id="UP001309448">
    <property type="component" value="Unassembled WGS sequence"/>
</dbReference>
<sequence length="46" mass="4971">MEEVTALMNKLPSSMKNVAEKIKNIEIPNLFPEPSLASRGKVGGSN</sequence>